<dbReference type="InterPro" id="IPR027974">
    <property type="entry name" value="DUF4470"/>
</dbReference>
<dbReference type="GO" id="GO:0008270">
    <property type="term" value="F:zinc ion binding"/>
    <property type="evidence" value="ECO:0007669"/>
    <property type="project" value="UniProtKB-KW"/>
</dbReference>
<dbReference type="STRING" id="436010.A0A166RAZ8"/>
<keyword evidence="7" id="KW-1185">Reference proteome</keyword>
<dbReference type="PROSITE" id="PS50865">
    <property type="entry name" value="ZF_MYND_2"/>
    <property type="match status" value="1"/>
</dbReference>
<dbReference type="InterPro" id="IPR002893">
    <property type="entry name" value="Znf_MYND"/>
</dbReference>
<reference evidence="6 7" key="1">
    <citation type="journal article" date="2016" name="Mol. Biol. Evol.">
        <title>Comparative Genomics of Early-Diverging Mushroom-Forming Fungi Provides Insights into the Origins of Lignocellulose Decay Capabilities.</title>
        <authorList>
            <person name="Nagy L.G."/>
            <person name="Riley R."/>
            <person name="Tritt A."/>
            <person name="Adam C."/>
            <person name="Daum C."/>
            <person name="Floudas D."/>
            <person name="Sun H."/>
            <person name="Yadav J.S."/>
            <person name="Pangilinan J."/>
            <person name="Larsson K.H."/>
            <person name="Matsuura K."/>
            <person name="Barry K."/>
            <person name="Labutti K."/>
            <person name="Kuo R."/>
            <person name="Ohm R.A."/>
            <person name="Bhattacharya S.S."/>
            <person name="Shirouzu T."/>
            <person name="Yoshinaga Y."/>
            <person name="Martin F.M."/>
            <person name="Grigoriev I.V."/>
            <person name="Hibbett D.S."/>
        </authorList>
    </citation>
    <scope>NUCLEOTIDE SEQUENCE [LARGE SCALE GENOMIC DNA]</scope>
    <source>
        <strain evidence="6 7">CBS 109695</strain>
    </source>
</reference>
<accession>A0A166RAZ8</accession>
<keyword evidence="2 4" id="KW-0863">Zinc-finger</keyword>
<protein>
    <recommendedName>
        <fullName evidence="5">MYND-type domain-containing protein</fullName>
    </recommendedName>
</protein>
<name>A0A166RAZ8_9AGAM</name>
<keyword evidence="3" id="KW-0862">Zinc</keyword>
<proteinExistence type="predicted"/>
<dbReference type="Proteomes" id="UP000076532">
    <property type="component" value="Unassembled WGS sequence"/>
</dbReference>
<sequence>MEGSEPNALRESYFQAEFKSLFETLSFTDGRAFLEKLPCAHSDAAENWRCPNDGTMACANCKLVSYCSKGCQTTHWKTHKADCKDPVRGSGWTPSWIKEKRSATFMQPEPSQAENWLSSVDQKTFALGLHLWGGVPAVDSINWKSNEGKSLDEKIGDYSLAYVASGDIRNVIRTVNELPPDYSGHISILLNDREPAVVARNLLLLTILGMVDGDSLAADVALHFWYSVFVPMGYDTCINYAMMRISEHSDSKAALLSMPLGPNACVKTCTFSAHTKAALSQMMGMDVNLRLGIEAASKEYSRVRFEPSRKDRHDRRYTRLEPSHRFGALEYRRFGIVLPFGAGNNRFSTPNKFLFSPGGRWLQSDLADPLDGWDLEAVVAAGKACGAQREDLYGCLYFYLSGQLRSFAKRLKQFHITFHIFDRDARDLSKDIQSGALAKCGVQKSARFDRVDVSNIFDTEYVGISNVLADWAPLLNQRNPHATIIGYSMNWAAKQPGARQPSDKKVMGKCVAELAKRGKLDAKMDPTTITGNTKYMTAIYDNSIPWQRYLQTQRVEEASNQAGVKLKDRHTIVPHRIGAPLGALSNALPVYLDEESWYLGVQVSTSLLTERYLEFSRI</sequence>
<dbReference type="Gene3D" id="6.10.140.2220">
    <property type="match status" value="1"/>
</dbReference>
<evidence type="ECO:0000256" key="1">
    <source>
        <dbReference type="ARBA" id="ARBA00022723"/>
    </source>
</evidence>
<dbReference type="OrthoDB" id="5282002at2759"/>
<evidence type="ECO:0000313" key="7">
    <source>
        <dbReference type="Proteomes" id="UP000076532"/>
    </source>
</evidence>
<dbReference type="AlphaFoldDB" id="A0A166RAZ8"/>
<evidence type="ECO:0000256" key="2">
    <source>
        <dbReference type="ARBA" id="ARBA00022771"/>
    </source>
</evidence>
<feature type="domain" description="MYND-type" evidence="5">
    <location>
        <begin position="47"/>
        <end position="83"/>
    </location>
</feature>
<dbReference type="Pfam" id="PF01753">
    <property type="entry name" value="zf-MYND"/>
    <property type="match status" value="1"/>
</dbReference>
<evidence type="ECO:0000313" key="6">
    <source>
        <dbReference type="EMBL" id="KZP28089.1"/>
    </source>
</evidence>
<gene>
    <name evidence="6" type="ORF">FIBSPDRAFT_917742</name>
</gene>
<dbReference type="SUPFAM" id="SSF144232">
    <property type="entry name" value="HIT/MYND zinc finger-like"/>
    <property type="match status" value="1"/>
</dbReference>
<evidence type="ECO:0000259" key="5">
    <source>
        <dbReference type="PROSITE" id="PS50865"/>
    </source>
</evidence>
<keyword evidence="1" id="KW-0479">Metal-binding</keyword>
<evidence type="ECO:0000256" key="3">
    <source>
        <dbReference type="ARBA" id="ARBA00022833"/>
    </source>
</evidence>
<dbReference type="EMBL" id="KV417505">
    <property type="protein sequence ID" value="KZP28089.1"/>
    <property type="molecule type" value="Genomic_DNA"/>
</dbReference>
<evidence type="ECO:0000256" key="4">
    <source>
        <dbReference type="PROSITE-ProRule" id="PRU00134"/>
    </source>
</evidence>
<organism evidence="6 7">
    <name type="scientific">Athelia psychrophila</name>
    <dbReference type="NCBI Taxonomy" id="1759441"/>
    <lineage>
        <taxon>Eukaryota</taxon>
        <taxon>Fungi</taxon>
        <taxon>Dikarya</taxon>
        <taxon>Basidiomycota</taxon>
        <taxon>Agaricomycotina</taxon>
        <taxon>Agaricomycetes</taxon>
        <taxon>Agaricomycetidae</taxon>
        <taxon>Atheliales</taxon>
        <taxon>Atheliaceae</taxon>
        <taxon>Athelia</taxon>
    </lineage>
</organism>
<dbReference type="Pfam" id="PF14737">
    <property type="entry name" value="DUF4470"/>
    <property type="match status" value="1"/>
</dbReference>